<dbReference type="EMBL" id="JAUHQC010000006">
    <property type="protein sequence ID" value="MDN4532432.1"/>
    <property type="molecule type" value="Genomic_DNA"/>
</dbReference>
<dbReference type="Gene3D" id="3.30.830.10">
    <property type="entry name" value="Metalloenzyme, LuxS/M16 peptidase-like"/>
    <property type="match status" value="2"/>
</dbReference>
<dbReference type="SUPFAM" id="SSF63411">
    <property type="entry name" value="LuxS/MPP-like metallohydrolase"/>
    <property type="match status" value="2"/>
</dbReference>
<dbReference type="Proteomes" id="UP001171687">
    <property type="component" value="Unassembled WGS sequence"/>
</dbReference>
<dbReference type="AlphaFoldDB" id="A0AAW7MAV8"/>
<organism evidence="2 3">
    <name type="scientific">Staphylococcus auricularis</name>
    <dbReference type="NCBI Taxonomy" id="29379"/>
    <lineage>
        <taxon>Bacteria</taxon>
        <taxon>Bacillati</taxon>
        <taxon>Bacillota</taxon>
        <taxon>Bacilli</taxon>
        <taxon>Bacillales</taxon>
        <taxon>Staphylococcaceae</taxon>
        <taxon>Staphylococcus</taxon>
    </lineage>
</organism>
<dbReference type="RefSeq" id="WP_191962487.1">
    <property type="nucleotide sequence ID" value="NZ_CAKZJA010000016.1"/>
</dbReference>
<proteinExistence type="predicted"/>
<dbReference type="GO" id="GO:0046872">
    <property type="term" value="F:metal ion binding"/>
    <property type="evidence" value="ECO:0007669"/>
    <property type="project" value="InterPro"/>
</dbReference>
<feature type="domain" description="Peptidase M16 C-terminal" evidence="1">
    <location>
        <begin position="178"/>
        <end position="354"/>
    </location>
</feature>
<evidence type="ECO:0000313" key="3">
    <source>
        <dbReference type="Proteomes" id="UP001171687"/>
    </source>
</evidence>
<dbReference type="Pfam" id="PF05193">
    <property type="entry name" value="Peptidase_M16_C"/>
    <property type="match status" value="1"/>
</dbReference>
<accession>A0AAW7MAV8</accession>
<dbReference type="InterPro" id="IPR007863">
    <property type="entry name" value="Peptidase_M16_C"/>
</dbReference>
<comment type="caution">
    <text evidence="2">The sequence shown here is derived from an EMBL/GenBank/DDBJ whole genome shotgun (WGS) entry which is preliminary data.</text>
</comment>
<dbReference type="InterPro" id="IPR011249">
    <property type="entry name" value="Metalloenz_LuxS/M16"/>
</dbReference>
<evidence type="ECO:0000313" key="2">
    <source>
        <dbReference type="EMBL" id="MDN4532432.1"/>
    </source>
</evidence>
<protein>
    <submittedName>
        <fullName evidence="2">Pitrilysin family protein</fullName>
    </submittedName>
</protein>
<dbReference type="PANTHER" id="PTHR11851">
    <property type="entry name" value="METALLOPROTEASE"/>
    <property type="match status" value="1"/>
</dbReference>
<reference evidence="2" key="1">
    <citation type="submission" date="2023-07" db="EMBL/GenBank/DDBJ databases">
        <title>Evaluation of the beneficial properties of pineapple isolates.</title>
        <authorList>
            <person name="Adefiranye O."/>
        </authorList>
    </citation>
    <scope>NUCLEOTIDE SEQUENCE</scope>
    <source>
        <strain evidence="2">PAPLE_T1</strain>
    </source>
</reference>
<dbReference type="NCBIfam" id="NF047422">
    <property type="entry name" value="YfmF_fam"/>
    <property type="match status" value="1"/>
</dbReference>
<dbReference type="InterPro" id="IPR050361">
    <property type="entry name" value="MPP/UQCRC_Complex"/>
</dbReference>
<gene>
    <name evidence="2" type="ORF">QYH67_02360</name>
</gene>
<evidence type="ECO:0000259" key="1">
    <source>
        <dbReference type="Pfam" id="PF05193"/>
    </source>
</evidence>
<sequence length="420" mass="47788">MSKTQQSHIHIMPTTKFKTTTITVKFMAPLDQQTTTSRALLSNLLTRATKRWPSDKALNKRLSELYGAYIYSNVSKFKDKHVITISLELVNERYLNDAPPLFEQGLELLQQVIWEPLVEKKAFDRTLVAQEKSLLKKKLDATVDNKAQLSFLNLLKVMFGDQAYSELASGRSDMIDEVTPESLYDTYQSMIQDDFCAVYVVGNVDESAVESQLEQYFDIPVTPFITHHTYQPKPSDEPLPREVVEYDDVDQAKLNMGFKCPTQFGKEGYFALIVLNTIFGGSPSSILFSEVREKQSLAYSIHSQTDAKNGYMYVLSGVSRDKYEQAKDTIIKEFKNIQQGELTEDKLALAKKVLISQRLEAQDMPKGIIEILNMSILLDEVMTNEEYTDGINRVTKEDVVALAQQTELDTIYILTKEMEA</sequence>
<name>A0AAW7MAV8_9STAP</name>
<dbReference type="PANTHER" id="PTHR11851:SF186">
    <property type="entry name" value="INACTIVE METALLOPROTEASE YMFF-RELATED"/>
    <property type="match status" value="1"/>
</dbReference>